<evidence type="ECO:0000313" key="2">
    <source>
        <dbReference type="Proteomes" id="UP000326557"/>
    </source>
</evidence>
<accession>A0A5E7C9Q3</accession>
<organism evidence="1 2">
    <name type="scientific">Pseudomonas fluorescens</name>
    <dbReference type="NCBI Taxonomy" id="294"/>
    <lineage>
        <taxon>Bacteria</taxon>
        <taxon>Pseudomonadati</taxon>
        <taxon>Pseudomonadota</taxon>
        <taxon>Gammaproteobacteria</taxon>
        <taxon>Pseudomonadales</taxon>
        <taxon>Pseudomonadaceae</taxon>
        <taxon>Pseudomonas</taxon>
    </lineage>
</organism>
<protein>
    <submittedName>
        <fullName evidence="1">Uncharacterized protein</fullName>
    </submittedName>
</protein>
<sequence length="85" mass="9855">MAVLEGLRHALRQPAHLRRARSIWWEKLHTVCLDHQIWDWQTGEVVVAKRIASTTTMIYSACYEPETNKTLLSLIGVWEGVEIKL</sequence>
<gene>
    <name evidence="1" type="ORF">PS704_02516</name>
</gene>
<evidence type="ECO:0000313" key="1">
    <source>
        <dbReference type="EMBL" id="VVN99167.1"/>
    </source>
</evidence>
<proteinExistence type="predicted"/>
<dbReference type="Proteomes" id="UP000326557">
    <property type="component" value="Unassembled WGS sequence"/>
</dbReference>
<dbReference type="EMBL" id="CABVHP010000006">
    <property type="protein sequence ID" value="VVN99167.1"/>
    <property type="molecule type" value="Genomic_DNA"/>
</dbReference>
<reference evidence="1 2" key="1">
    <citation type="submission" date="2019-09" db="EMBL/GenBank/DDBJ databases">
        <authorList>
            <person name="Chandra G."/>
            <person name="Truman W A."/>
        </authorList>
    </citation>
    <scope>NUCLEOTIDE SEQUENCE [LARGE SCALE GENOMIC DNA]</scope>
    <source>
        <strain evidence="1">PS704</strain>
    </source>
</reference>
<dbReference type="AlphaFoldDB" id="A0A5E7C9Q3"/>
<name>A0A5E7C9Q3_PSEFL</name>